<dbReference type="InterPro" id="IPR036097">
    <property type="entry name" value="HisK_dim/P_sf"/>
</dbReference>
<keyword evidence="6" id="KW-0902">Two-component regulatory system</keyword>
<dbReference type="NCBIfam" id="TIGR00229">
    <property type="entry name" value="sensory_box"/>
    <property type="match status" value="1"/>
</dbReference>
<dbReference type="SUPFAM" id="SSF55785">
    <property type="entry name" value="PYP-like sensor domain (PAS domain)"/>
    <property type="match status" value="3"/>
</dbReference>
<dbReference type="Pfam" id="PF00512">
    <property type="entry name" value="HisKA"/>
    <property type="match status" value="1"/>
</dbReference>
<reference evidence="10" key="1">
    <citation type="submission" date="2017-09" db="EMBL/GenBank/DDBJ databases">
        <authorList>
            <person name="Varghese N."/>
            <person name="Submissions S."/>
        </authorList>
    </citation>
    <scope>NUCLEOTIDE SEQUENCE [LARGE SCALE GENOMIC DNA]</scope>
    <source>
        <strain evidence="10">DSM 29961</strain>
    </source>
</reference>
<dbReference type="InterPro" id="IPR035965">
    <property type="entry name" value="PAS-like_dom_sf"/>
</dbReference>
<protein>
    <recommendedName>
        <fullName evidence="2">histidine kinase</fullName>
        <ecNumber evidence="2">2.7.13.3</ecNumber>
    </recommendedName>
</protein>
<accession>A0A286FI73</accession>
<dbReference type="PANTHER" id="PTHR43711:SF26">
    <property type="entry name" value="SENSOR HISTIDINE KINASE RCSC"/>
    <property type="match status" value="1"/>
</dbReference>
<name>A0A286FI73_9BACT</name>
<dbReference type="SUPFAM" id="SSF47384">
    <property type="entry name" value="Homodimeric domain of signal transducing histidine kinase"/>
    <property type="match status" value="1"/>
</dbReference>
<keyword evidence="4" id="KW-0808">Transferase</keyword>
<dbReference type="Gene3D" id="3.30.565.10">
    <property type="entry name" value="Histidine kinase-like ATPase, C-terminal domain"/>
    <property type="match status" value="1"/>
</dbReference>
<dbReference type="InterPro" id="IPR003661">
    <property type="entry name" value="HisK_dim/P_dom"/>
</dbReference>
<dbReference type="PANTHER" id="PTHR43711">
    <property type="entry name" value="TWO-COMPONENT HISTIDINE KINASE"/>
    <property type="match status" value="1"/>
</dbReference>
<dbReference type="InterPro" id="IPR036890">
    <property type="entry name" value="HATPase_C_sf"/>
</dbReference>
<evidence type="ECO:0000313" key="10">
    <source>
        <dbReference type="Proteomes" id="UP000219452"/>
    </source>
</evidence>
<dbReference type="AlphaFoldDB" id="A0A286FI73"/>
<dbReference type="SMART" id="SM00388">
    <property type="entry name" value="HisKA"/>
    <property type="match status" value="1"/>
</dbReference>
<dbReference type="InterPro" id="IPR000014">
    <property type="entry name" value="PAS"/>
</dbReference>
<dbReference type="FunFam" id="3.30.565.10:FF:000006">
    <property type="entry name" value="Sensor histidine kinase WalK"/>
    <property type="match status" value="1"/>
</dbReference>
<keyword evidence="10" id="KW-1185">Reference proteome</keyword>
<dbReference type="GO" id="GO:0000155">
    <property type="term" value="F:phosphorelay sensor kinase activity"/>
    <property type="evidence" value="ECO:0007669"/>
    <property type="project" value="InterPro"/>
</dbReference>
<sequence>METRLLLQGILDASPDAISVFETVYDELGAPIDFRLIMTNKLSSQILSFSTDHVIGQLFSELIPGGVHDERFKALKLISETGQPLDREVFTYRTDGVYIWLKASLRQFEEFIVVTYTDISQRKEAEVQREKQDTLLERVFSTTLLGIIVYQAVRNHTGDITDFRIVQINRVGQELISGSTNVTGQLLTHVFPESVTPATMTRFTNVCEKGIPFEIEYFYLPLNKWYNIVGVPLGDGLMLTYVDITARKLAEEASLQQSNLLLRISESVKIGILTTEPVRDETGRITDFRYTYFNEQAKSSLPASWYQIPDQTVRSINHLGNADQMIELLNRVVGTGETVRRDTKSPDGKVIFSVISKLGTGAIITFVDVTQQRRAEEQARYSAELEQEVADRTQALSRTLSELEQSRNELERALAVERELSELKVRFVSMASHEFRTPLTTILTSTSLLEKYAEIDNQQDRQVKHIERIKTAVKHLNDILEEFLSLEKLQEGQINAHPVAVDLSQLVGETVNYIQDALEPRQTIEVALSCVGTILLDPSLFRKILINLLSNAVKYSGGGTVITIRISCTDKLLTMIVQDQGIGISPEDQKHLFERFFRAKNVSTIQGTGLGLHIVNRYVGLMGGQIDLSSELNVGTTLTVTLPI</sequence>
<evidence type="ECO:0000256" key="2">
    <source>
        <dbReference type="ARBA" id="ARBA00012438"/>
    </source>
</evidence>
<dbReference type="InterPro" id="IPR003594">
    <property type="entry name" value="HATPase_dom"/>
</dbReference>
<feature type="coiled-coil region" evidence="7">
    <location>
        <begin position="393"/>
        <end position="423"/>
    </location>
</feature>
<evidence type="ECO:0000259" key="8">
    <source>
        <dbReference type="PROSITE" id="PS50109"/>
    </source>
</evidence>
<evidence type="ECO:0000256" key="5">
    <source>
        <dbReference type="ARBA" id="ARBA00022777"/>
    </source>
</evidence>
<dbReference type="InterPro" id="IPR005467">
    <property type="entry name" value="His_kinase_dom"/>
</dbReference>
<comment type="catalytic activity">
    <reaction evidence="1">
        <text>ATP + protein L-histidine = ADP + protein N-phospho-L-histidine.</text>
        <dbReference type="EC" id="2.7.13.3"/>
    </reaction>
</comment>
<keyword evidence="7" id="KW-0175">Coiled coil</keyword>
<evidence type="ECO:0000256" key="4">
    <source>
        <dbReference type="ARBA" id="ARBA00022679"/>
    </source>
</evidence>
<proteinExistence type="predicted"/>
<evidence type="ECO:0000256" key="3">
    <source>
        <dbReference type="ARBA" id="ARBA00022553"/>
    </source>
</evidence>
<organism evidence="9 10">
    <name type="scientific">Spirosoma fluviale</name>
    <dbReference type="NCBI Taxonomy" id="1597977"/>
    <lineage>
        <taxon>Bacteria</taxon>
        <taxon>Pseudomonadati</taxon>
        <taxon>Bacteroidota</taxon>
        <taxon>Cytophagia</taxon>
        <taxon>Cytophagales</taxon>
        <taxon>Cytophagaceae</taxon>
        <taxon>Spirosoma</taxon>
    </lineage>
</organism>
<dbReference type="CDD" id="cd00130">
    <property type="entry name" value="PAS"/>
    <property type="match status" value="1"/>
</dbReference>
<evidence type="ECO:0000313" key="9">
    <source>
        <dbReference type="EMBL" id="SOD82494.1"/>
    </source>
</evidence>
<dbReference type="Proteomes" id="UP000219452">
    <property type="component" value="Unassembled WGS sequence"/>
</dbReference>
<dbReference type="Pfam" id="PF02518">
    <property type="entry name" value="HATPase_c"/>
    <property type="match status" value="1"/>
</dbReference>
<dbReference type="CDD" id="cd00082">
    <property type="entry name" value="HisKA"/>
    <property type="match status" value="1"/>
</dbReference>
<dbReference type="CDD" id="cd00075">
    <property type="entry name" value="HATPase"/>
    <property type="match status" value="1"/>
</dbReference>
<dbReference type="EC" id="2.7.13.3" evidence="2"/>
<dbReference type="Gene3D" id="3.30.450.20">
    <property type="entry name" value="PAS domain"/>
    <property type="match status" value="3"/>
</dbReference>
<evidence type="ECO:0000256" key="7">
    <source>
        <dbReference type="SAM" id="Coils"/>
    </source>
</evidence>
<dbReference type="Pfam" id="PF13426">
    <property type="entry name" value="PAS_9"/>
    <property type="match status" value="1"/>
</dbReference>
<evidence type="ECO:0000256" key="6">
    <source>
        <dbReference type="ARBA" id="ARBA00023012"/>
    </source>
</evidence>
<dbReference type="InterPro" id="IPR004358">
    <property type="entry name" value="Sig_transdc_His_kin-like_C"/>
</dbReference>
<dbReference type="SUPFAM" id="SSF55874">
    <property type="entry name" value="ATPase domain of HSP90 chaperone/DNA topoisomerase II/histidine kinase"/>
    <property type="match status" value="1"/>
</dbReference>
<feature type="domain" description="Histidine kinase" evidence="8">
    <location>
        <begin position="430"/>
        <end position="644"/>
    </location>
</feature>
<dbReference type="EMBL" id="OCNH01000001">
    <property type="protein sequence ID" value="SOD82494.1"/>
    <property type="molecule type" value="Genomic_DNA"/>
</dbReference>
<keyword evidence="3" id="KW-0597">Phosphoprotein</keyword>
<dbReference type="PRINTS" id="PR00344">
    <property type="entry name" value="BCTRLSENSOR"/>
</dbReference>
<evidence type="ECO:0000256" key="1">
    <source>
        <dbReference type="ARBA" id="ARBA00000085"/>
    </source>
</evidence>
<dbReference type="OrthoDB" id="9808408at2"/>
<dbReference type="InterPro" id="IPR050736">
    <property type="entry name" value="Sensor_HK_Regulatory"/>
</dbReference>
<dbReference type="Gene3D" id="1.10.287.130">
    <property type="match status" value="1"/>
</dbReference>
<keyword evidence="5" id="KW-0418">Kinase</keyword>
<gene>
    <name evidence="9" type="ORF">SAMN06269250_2159</name>
</gene>
<dbReference type="RefSeq" id="WP_097125707.1">
    <property type="nucleotide sequence ID" value="NZ_OCNH01000001.1"/>
</dbReference>
<dbReference type="SMART" id="SM00387">
    <property type="entry name" value="HATPase_c"/>
    <property type="match status" value="1"/>
</dbReference>
<dbReference type="PROSITE" id="PS50109">
    <property type="entry name" value="HIS_KIN"/>
    <property type="match status" value="1"/>
</dbReference>